<organism evidence="3 4">
    <name type="scientific">Chauna torquata</name>
    <name type="common">Southern screamer</name>
    <dbReference type="NCBI Taxonomy" id="30388"/>
    <lineage>
        <taxon>Eukaryota</taxon>
        <taxon>Metazoa</taxon>
        <taxon>Chordata</taxon>
        <taxon>Craniata</taxon>
        <taxon>Vertebrata</taxon>
        <taxon>Euteleostomi</taxon>
        <taxon>Archelosauria</taxon>
        <taxon>Archosauria</taxon>
        <taxon>Dinosauria</taxon>
        <taxon>Saurischia</taxon>
        <taxon>Theropoda</taxon>
        <taxon>Coelurosauria</taxon>
        <taxon>Aves</taxon>
        <taxon>Neognathae</taxon>
        <taxon>Galloanserae</taxon>
        <taxon>Anseriformes</taxon>
        <taxon>Anhimidae</taxon>
        <taxon>Chauna</taxon>
    </lineage>
</organism>
<name>A0A7L0K296_CHATO</name>
<protein>
    <submittedName>
        <fullName evidence="3">FXL12 protein</fullName>
    </submittedName>
</protein>
<feature type="non-terminal residue" evidence="3">
    <location>
        <position position="67"/>
    </location>
</feature>
<comment type="caution">
    <text evidence="3">The sequence shown here is derived from an EMBL/GenBank/DDBJ whole genome shotgun (WGS) entry which is preliminary data.</text>
</comment>
<evidence type="ECO:0000259" key="2">
    <source>
        <dbReference type="PROSITE" id="PS50181"/>
    </source>
</evidence>
<dbReference type="PROSITE" id="PS50181">
    <property type="entry name" value="FBOX"/>
    <property type="match status" value="1"/>
</dbReference>
<dbReference type="InterPro" id="IPR036047">
    <property type="entry name" value="F-box-like_dom_sf"/>
</dbReference>
<dbReference type="Gene3D" id="3.80.10.10">
    <property type="entry name" value="Ribonuclease Inhibitor"/>
    <property type="match status" value="1"/>
</dbReference>
<feature type="chain" id="PRO_5029577871" evidence="1">
    <location>
        <begin position="26"/>
        <end position="67"/>
    </location>
</feature>
<evidence type="ECO:0000256" key="1">
    <source>
        <dbReference type="SAM" id="SignalP"/>
    </source>
</evidence>
<dbReference type="AlphaFoldDB" id="A0A7L0K296"/>
<gene>
    <name evidence="3" type="primary">Fbxl12</name>
    <name evidence="3" type="ORF">CHATOR_R15289</name>
</gene>
<feature type="non-terminal residue" evidence="3">
    <location>
        <position position="1"/>
    </location>
</feature>
<dbReference type="InterPro" id="IPR001810">
    <property type="entry name" value="F-box_dom"/>
</dbReference>
<dbReference type="EMBL" id="VXAL01010616">
    <property type="protein sequence ID" value="NXK50901.1"/>
    <property type="molecule type" value="Genomic_DNA"/>
</dbReference>
<dbReference type="Pfam" id="PF12937">
    <property type="entry name" value="F-box-like"/>
    <property type="match status" value="1"/>
</dbReference>
<evidence type="ECO:0000313" key="3">
    <source>
        <dbReference type="EMBL" id="NXK50901.1"/>
    </source>
</evidence>
<feature type="domain" description="F-box" evidence="2">
    <location>
        <begin position="1"/>
        <end position="45"/>
    </location>
</feature>
<feature type="signal peptide" evidence="1">
    <location>
        <begin position="1"/>
        <end position="25"/>
    </location>
</feature>
<keyword evidence="1" id="KW-0732">Signal</keyword>
<reference evidence="3 4" key="1">
    <citation type="submission" date="2019-09" db="EMBL/GenBank/DDBJ databases">
        <title>Bird 10,000 Genomes (B10K) Project - Family phase.</title>
        <authorList>
            <person name="Zhang G."/>
        </authorList>
    </citation>
    <scope>NUCLEOTIDE SEQUENCE [LARGE SCALE GENOMIC DNA]</scope>
    <source>
        <strain evidence="3">B10K-DU-011-36</strain>
        <tissue evidence="3">Muscle</tissue>
    </source>
</reference>
<dbReference type="SUPFAM" id="SSF81383">
    <property type="entry name" value="F-box domain"/>
    <property type="match status" value="1"/>
</dbReference>
<sequence length="67" mass="7561">MAAALPDSVLLQVLALLPLRDRLRAARVCRRLQRLVQDRVLWTDVDLSPHKVGLFPCWGPGRCPHPP</sequence>
<evidence type="ECO:0000313" key="4">
    <source>
        <dbReference type="Proteomes" id="UP000537522"/>
    </source>
</evidence>
<dbReference type="InterPro" id="IPR032675">
    <property type="entry name" value="LRR_dom_sf"/>
</dbReference>
<dbReference type="Proteomes" id="UP000537522">
    <property type="component" value="Unassembled WGS sequence"/>
</dbReference>
<dbReference type="SMART" id="SM00256">
    <property type="entry name" value="FBOX"/>
    <property type="match status" value="1"/>
</dbReference>
<keyword evidence="4" id="KW-1185">Reference proteome</keyword>
<accession>A0A7L0K296</accession>
<proteinExistence type="predicted"/>